<dbReference type="PANTHER" id="PTHR46825">
    <property type="entry name" value="D-ALANYL-D-ALANINE-CARBOXYPEPTIDASE/ENDOPEPTIDASE AMPH"/>
    <property type="match status" value="1"/>
</dbReference>
<dbReference type="SUPFAM" id="SSF56601">
    <property type="entry name" value="beta-lactamase/transpeptidase-like"/>
    <property type="match status" value="1"/>
</dbReference>
<dbReference type="PANTHER" id="PTHR46825:SF11">
    <property type="entry name" value="PENICILLIN-BINDING PROTEIN 4"/>
    <property type="match status" value="1"/>
</dbReference>
<feature type="signal peptide" evidence="3">
    <location>
        <begin position="1"/>
        <end position="28"/>
    </location>
</feature>
<dbReference type="Gene3D" id="3.40.710.10">
    <property type="entry name" value="DD-peptidase/beta-lactamase superfamily"/>
    <property type="match status" value="1"/>
</dbReference>
<keyword evidence="6" id="KW-1185">Reference proteome</keyword>
<evidence type="ECO:0000259" key="4">
    <source>
        <dbReference type="Pfam" id="PF00144"/>
    </source>
</evidence>
<accession>A0ABY4VFK1</accession>
<evidence type="ECO:0000256" key="2">
    <source>
        <dbReference type="ARBA" id="ARBA00023136"/>
    </source>
</evidence>
<dbReference type="Proteomes" id="UP001055658">
    <property type="component" value="Chromosome"/>
</dbReference>
<dbReference type="EMBL" id="CP092418">
    <property type="protein sequence ID" value="USD23074.1"/>
    <property type="molecule type" value="Genomic_DNA"/>
</dbReference>
<name>A0ABY4VFK1_9GAMM</name>
<evidence type="ECO:0000313" key="5">
    <source>
        <dbReference type="EMBL" id="USD23074.1"/>
    </source>
</evidence>
<dbReference type="InterPro" id="IPR001466">
    <property type="entry name" value="Beta-lactam-related"/>
</dbReference>
<evidence type="ECO:0000256" key="1">
    <source>
        <dbReference type="ARBA" id="ARBA00004370"/>
    </source>
</evidence>
<sequence>MMHSRHTKILSKIFLTTALLAVTVAVRADEALQTFLEQTLTTARDKNDLPAVAALIQIDGKTAAIAADGFRAHSHMEPVTIDDRWHIGSNTKALTATMIARLVEQGIMRFEDTLADSFPAFAKNMDPAYRNITITQLLSHTAGLPPLTDDNELPQFEDLIESVPSIRAQRIAVARSYLAMPPTSATGSFKYSNLGYIIAGAIAEARTGKTWEDLIKEQIFTPLGIKNAGFAAPGSSGKLDQPRGHKKTWWGKLVPLDPADIQSDNPQALGPAGTINISLKDWILFAEDQLNGVHGRGKLLKSETYRKLHSPVNGHYALGWGALYDPELLLLTHTGSNGYWLTDARIMPKHNIIFLIAMNSAGDTAEKSMKDIRKLLMERLKPFE</sequence>
<comment type="subcellular location">
    <subcellularLocation>
        <location evidence="1">Membrane</location>
    </subcellularLocation>
</comment>
<feature type="chain" id="PRO_5045818133" evidence="3">
    <location>
        <begin position="29"/>
        <end position="384"/>
    </location>
</feature>
<proteinExistence type="predicted"/>
<evidence type="ECO:0000313" key="6">
    <source>
        <dbReference type="Proteomes" id="UP001055658"/>
    </source>
</evidence>
<dbReference type="RefSeq" id="WP_252085425.1">
    <property type="nucleotide sequence ID" value="NZ_CP092418.1"/>
</dbReference>
<dbReference type="InterPro" id="IPR050491">
    <property type="entry name" value="AmpC-like"/>
</dbReference>
<keyword evidence="3" id="KW-0732">Signal</keyword>
<protein>
    <submittedName>
        <fullName evidence="5">Beta-lactamase family protein</fullName>
    </submittedName>
</protein>
<evidence type="ECO:0000256" key="3">
    <source>
        <dbReference type="SAM" id="SignalP"/>
    </source>
</evidence>
<feature type="domain" description="Beta-lactamase-related" evidence="4">
    <location>
        <begin position="37"/>
        <end position="369"/>
    </location>
</feature>
<gene>
    <name evidence="5" type="ORF">MJO52_08055</name>
</gene>
<dbReference type="InterPro" id="IPR012338">
    <property type="entry name" value="Beta-lactam/transpept-like"/>
</dbReference>
<dbReference type="Pfam" id="PF00144">
    <property type="entry name" value="Beta-lactamase"/>
    <property type="match status" value="1"/>
</dbReference>
<reference evidence="5" key="1">
    <citation type="submission" date="2022-02" db="EMBL/GenBank/DDBJ databases">
        <title>Coral-associated bacteria.</title>
        <authorList>
            <person name="Tang K."/>
            <person name="Wang X."/>
        </authorList>
    </citation>
    <scope>NUCLEOTIDE SEQUENCE</scope>
    <source>
        <strain evidence="5">SCSIO 43006</strain>
    </source>
</reference>
<organism evidence="5 6">
    <name type="scientific">Microbulbifer variabilis</name>
    <dbReference type="NCBI Taxonomy" id="266805"/>
    <lineage>
        <taxon>Bacteria</taxon>
        <taxon>Pseudomonadati</taxon>
        <taxon>Pseudomonadota</taxon>
        <taxon>Gammaproteobacteria</taxon>
        <taxon>Cellvibrionales</taxon>
        <taxon>Microbulbiferaceae</taxon>
        <taxon>Microbulbifer</taxon>
    </lineage>
</organism>
<keyword evidence="2" id="KW-0472">Membrane</keyword>